<dbReference type="EMBL" id="CP008706">
    <property type="protein sequence ID" value="AKA33494.1"/>
    <property type="molecule type" value="Genomic_DNA"/>
</dbReference>
<evidence type="ECO:0000313" key="3">
    <source>
        <dbReference type="EMBL" id="AKA33494.1"/>
    </source>
</evidence>
<sequence length="403" mass="44556">MNILYFHQHFSTPKGSAGIRSYAMAQSLIRNGHQVTMVCGSFGAGQTGLTQSFNKGMRRGVVDGIDIIEFELPYSNSLSFLKRILIFLSFAFKSIKVALTEQYDVVFATTTPLTAGIPGIFAKWFRRKPFVFEVRDLWPELPKAMGVIKNPIVLWMMSVLEWTSYHSADRLVGLSPGIVDGIIKRGIAPEKVASIPNGCDLDIFASEHQPWRPEGVKETDLMAIFTGTHGLANGLNAVLEVAQELQKRQRQDIKLVLVGDGMQKKALVEKATELNLQNIIFHAPVNKTKLAGLMASADLGLQILANVPAFYYGTSPNKFFDYISAGLPVLNNYPGWLAELITKEQCGFAVPPENSQAFADALVQAADHRESLKQMGENSQRVAKEQFNRSDLSQKFSEWVAGA</sequence>
<dbReference type="InterPro" id="IPR028098">
    <property type="entry name" value="Glyco_trans_4-like_N"/>
</dbReference>
<dbReference type="Pfam" id="PF00534">
    <property type="entry name" value="Glycos_transf_1"/>
    <property type="match status" value="1"/>
</dbReference>
<evidence type="ECO:0000259" key="2">
    <source>
        <dbReference type="Pfam" id="PF13579"/>
    </source>
</evidence>
<dbReference type="PANTHER" id="PTHR12526">
    <property type="entry name" value="GLYCOSYLTRANSFERASE"/>
    <property type="match status" value="1"/>
</dbReference>
<name>A0A0D5YNG8_ACIBA</name>
<dbReference type="GO" id="GO:0016757">
    <property type="term" value="F:glycosyltransferase activity"/>
    <property type="evidence" value="ECO:0007669"/>
    <property type="project" value="InterPro"/>
</dbReference>
<reference evidence="4" key="2">
    <citation type="submission" date="2015-03" db="EMBL/GenBank/DDBJ databases">
        <authorList>
            <person name="Gallagher L.A."/>
            <person name="Hayden H.S."/>
            <person name="Weiss E.J."/>
            <person name="Hager K.R."/>
            <person name="Ramage E."/>
            <person name="Radey M.R."/>
            <person name="Bydalek R."/>
            <person name="Manoil C."/>
            <person name="Miller S.I."/>
            <person name="Brittnacher M.J."/>
        </authorList>
    </citation>
    <scope>NUCLEOTIDE SEQUENCE [LARGE SCALE GENOMIC DNA]</scope>
    <source>
        <strain evidence="4">AB5075-UW</strain>
    </source>
</reference>
<evidence type="ECO:0000259" key="1">
    <source>
        <dbReference type="Pfam" id="PF00534"/>
    </source>
</evidence>
<dbReference type="GO" id="GO:1901135">
    <property type="term" value="P:carbohydrate derivative metabolic process"/>
    <property type="evidence" value="ECO:0007669"/>
    <property type="project" value="UniProtKB-ARBA"/>
</dbReference>
<dbReference type="SUPFAM" id="SSF53756">
    <property type="entry name" value="UDP-Glycosyltransferase/glycogen phosphorylase"/>
    <property type="match status" value="1"/>
</dbReference>
<feature type="domain" description="Glycosyltransferase subfamily 4-like N-terminal" evidence="2">
    <location>
        <begin position="19"/>
        <end position="198"/>
    </location>
</feature>
<dbReference type="InterPro" id="IPR001296">
    <property type="entry name" value="Glyco_trans_1"/>
</dbReference>
<feature type="domain" description="Glycosyl transferase family 1" evidence="1">
    <location>
        <begin position="214"/>
        <end position="381"/>
    </location>
</feature>
<evidence type="ECO:0000313" key="4">
    <source>
        <dbReference type="Proteomes" id="UP000032746"/>
    </source>
</evidence>
<dbReference type="Gene3D" id="3.40.50.2000">
    <property type="entry name" value="Glycogen Phosphorylase B"/>
    <property type="match status" value="2"/>
</dbReference>
<keyword evidence="3" id="KW-0808">Transferase</keyword>
<dbReference type="RefSeq" id="WP_001024267.1">
    <property type="nucleotide sequence ID" value="NZ_CAJHGJ010000017.1"/>
</dbReference>
<proteinExistence type="predicted"/>
<reference evidence="3 4" key="1">
    <citation type="journal article" date="2015" name="J. Bacteriol.">
        <title>Resources for Genetic and Genomic Analysis of Emerging Pathogen Acinetobacter baumannii.</title>
        <authorList>
            <person name="Gallagher L.A."/>
            <person name="Ramage E."/>
            <person name="Weiss E.J."/>
            <person name="Radey M."/>
            <person name="Hayden H.S."/>
            <person name="Held K.G."/>
            <person name="Huse H.K."/>
            <person name="Zurawski D.V."/>
            <person name="Brittnacher M.J."/>
            <person name="Manoil C."/>
        </authorList>
    </citation>
    <scope>NUCLEOTIDE SEQUENCE [LARGE SCALE GENOMIC DNA]</scope>
    <source>
        <strain evidence="3 4">AB5075-UW</strain>
    </source>
</reference>
<dbReference type="Proteomes" id="UP000032746">
    <property type="component" value="Chromosome"/>
</dbReference>
<gene>
    <name evidence="3" type="ORF">ABUW_3824</name>
</gene>
<dbReference type="Pfam" id="PF13579">
    <property type="entry name" value="Glyco_trans_4_4"/>
    <property type="match status" value="1"/>
</dbReference>
<dbReference type="CDD" id="cd03794">
    <property type="entry name" value="GT4_WbuB-like"/>
    <property type="match status" value="1"/>
</dbReference>
<dbReference type="PANTHER" id="PTHR12526:SF638">
    <property type="entry name" value="SPORE COAT PROTEIN SA"/>
    <property type="match status" value="1"/>
</dbReference>
<protein>
    <submittedName>
        <fullName evidence="3">Family 1 glycosyl transferase</fullName>
    </submittedName>
</protein>
<dbReference type="AlphaFoldDB" id="A0A0D5YNG8"/>
<accession>A0A0D5YNG8</accession>
<dbReference type="PATRIC" id="fig|470.1345.peg.3741"/>
<organism evidence="3 4">
    <name type="scientific">Acinetobacter baumannii</name>
    <dbReference type="NCBI Taxonomy" id="470"/>
    <lineage>
        <taxon>Bacteria</taxon>
        <taxon>Pseudomonadati</taxon>
        <taxon>Pseudomonadota</taxon>
        <taxon>Gammaproteobacteria</taxon>
        <taxon>Moraxellales</taxon>
        <taxon>Moraxellaceae</taxon>
        <taxon>Acinetobacter</taxon>
        <taxon>Acinetobacter calcoaceticus/baumannii complex</taxon>
    </lineage>
</organism>